<reference evidence="1" key="1">
    <citation type="journal article" date="2020" name="Nature">
        <title>Giant virus diversity and host interactions through global metagenomics.</title>
        <authorList>
            <person name="Schulz F."/>
            <person name="Roux S."/>
            <person name="Paez-Espino D."/>
            <person name="Jungbluth S."/>
            <person name="Walsh D.A."/>
            <person name="Denef V.J."/>
            <person name="McMahon K.D."/>
            <person name="Konstantinidis K.T."/>
            <person name="Eloe-Fadrosh E.A."/>
            <person name="Kyrpides N.C."/>
            <person name="Woyke T."/>
        </authorList>
    </citation>
    <scope>NUCLEOTIDE SEQUENCE</scope>
    <source>
        <strain evidence="1">GVMAG-M-3300023174-102</strain>
    </source>
</reference>
<dbReference type="EMBL" id="MN739514">
    <property type="protein sequence ID" value="QHT09663.1"/>
    <property type="molecule type" value="Genomic_DNA"/>
</dbReference>
<name>A0A6C0CZK1_9ZZZZ</name>
<organism evidence="1">
    <name type="scientific">viral metagenome</name>
    <dbReference type="NCBI Taxonomy" id="1070528"/>
    <lineage>
        <taxon>unclassified sequences</taxon>
        <taxon>metagenomes</taxon>
        <taxon>organismal metagenomes</taxon>
    </lineage>
</organism>
<evidence type="ECO:0000313" key="1">
    <source>
        <dbReference type="EMBL" id="QHT09663.1"/>
    </source>
</evidence>
<proteinExistence type="predicted"/>
<protein>
    <submittedName>
        <fullName evidence="1">Uncharacterized protein</fullName>
    </submittedName>
</protein>
<sequence>MDTKCNSCKNYSSENNSWTPNSSLHATKYNKNIYLVDWNKESYVSNPLIDYEEINENGVLRNSQNTSFTNIGKWTSNNKEGYAYRDYQMIQSKDLLANSINNSFTNTGNWTVSNKEMYGIPRVDYDEINENGVLRNTRNTPFTNIGKWASK</sequence>
<dbReference type="AlphaFoldDB" id="A0A6C0CZK1"/>
<accession>A0A6C0CZK1</accession>